<evidence type="ECO:0008006" key="11">
    <source>
        <dbReference type="Google" id="ProtNLM"/>
    </source>
</evidence>
<keyword evidence="5" id="KW-0175">Coiled coil</keyword>
<evidence type="ECO:0000256" key="1">
    <source>
        <dbReference type="ARBA" id="ARBA00022723"/>
    </source>
</evidence>
<dbReference type="PROSITE" id="PS50178">
    <property type="entry name" value="ZF_FYVE"/>
    <property type="match status" value="1"/>
</dbReference>
<feature type="compositionally biased region" description="Polar residues" evidence="6">
    <location>
        <begin position="13"/>
        <end position="24"/>
    </location>
</feature>
<feature type="coiled-coil region" evidence="5">
    <location>
        <begin position="112"/>
        <end position="195"/>
    </location>
</feature>
<evidence type="ECO:0000256" key="5">
    <source>
        <dbReference type="SAM" id="Coils"/>
    </source>
</evidence>
<gene>
    <name evidence="9" type="ORF">EDS130_LOCUS313</name>
</gene>
<dbReference type="InterPro" id="IPR013083">
    <property type="entry name" value="Znf_RING/FYVE/PHD"/>
</dbReference>
<name>A0A813MGN8_ADIRI</name>
<dbReference type="InterPro" id="IPR011011">
    <property type="entry name" value="Znf_FYVE_PHD"/>
</dbReference>
<proteinExistence type="predicted"/>
<dbReference type="SMART" id="SM00064">
    <property type="entry name" value="FYVE"/>
    <property type="match status" value="1"/>
</dbReference>
<evidence type="ECO:0000256" key="2">
    <source>
        <dbReference type="ARBA" id="ARBA00022771"/>
    </source>
</evidence>
<keyword evidence="3" id="KW-0862">Zinc</keyword>
<comment type="caution">
    <text evidence="9">The sequence shown here is derived from an EMBL/GenBank/DDBJ whole genome shotgun (WGS) entry which is preliminary data.</text>
</comment>
<dbReference type="Proteomes" id="UP000663852">
    <property type="component" value="Unassembled WGS sequence"/>
</dbReference>
<accession>A0A813MGN8</accession>
<dbReference type="GO" id="GO:0008270">
    <property type="term" value="F:zinc ion binding"/>
    <property type="evidence" value="ECO:0007669"/>
    <property type="project" value="UniProtKB-KW"/>
</dbReference>
<evidence type="ECO:0000256" key="3">
    <source>
        <dbReference type="ARBA" id="ARBA00022833"/>
    </source>
</evidence>
<keyword evidence="2 4" id="KW-0863">Zinc-finger</keyword>
<dbReference type="PANTHER" id="PTHR23164:SF30">
    <property type="entry name" value="EARLY ENDOSOME ANTIGEN 1"/>
    <property type="match status" value="1"/>
</dbReference>
<evidence type="ECO:0000259" key="8">
    <source>
        <dbReference type="PROSITE" id="PS50178"/>
    </source>
</evidence>
<dbReference type="Gene3D" id="1.20.5.390">
    <property type="entry name" value="L1 transposable element, trimerization domain"/>
    <property type="match status" value="1"/>
</dbReference>
<feature type="coiled-coil region" evidence="5">
    <location>
        <begin position="674"/>
        <end position="782"/>
    </location>
</feature>
<evidence type="ECO:0000256" key="4">
    <source>
        <dbReference type="PROSITE-ProRule" id="PRU00042"/>
    </source>
</evidence>
<dbReference type="InterPro" id="IPR013087">
    <property type="entry name" value="Znf_C2H2_type"/>
</dbReference>
<feature type="domain" description="C2H2-type" evidence="7">
    <location>
        <begin position="43"/>
        <end position="71"/>
    </location>
</feature>
<dbReference type="GO" id="GO:0005545">
    <property type="term" value="F:1-phosphatidylinositol binding"/>
    <property type="evidence" value="ECO:0007669"/>
    <property type="project" value="TreeGrafter"/>
</dbReference>
<evidence type="ECO:0000256" key="6">
    <source>
        <dbReference type="SAM" id="MobiDB-lite"/>
    </source>
</evidence>
<dbReference type="AlphaFoldDB" id="A0A813MGN8"/>
<reference evidence="9" key="1">
    <citation type="submission" date="2021-02" db="EMBL/GenBank/DDBJ databases">
        <authorList>
            <person name="Nowell W R."/>
        </authorList>
    </citation>
    <scope>NUCLEOTIDE SEQUENCE</scope>
</reference>
<dbReference type="InterPro" id="IPR017455">
    <property type="entry name" value="Znf_FYVE-rel"/>
</dbReference>
<dbReference type="EMBL" id="CAJNOJ010000001">
    <property type="protein sequence ID" value="CAF0721709.1"/>
    <property type="molecule type" value="Genomic_DNA"/>
</dbReference>
<keyword evidence="1" id="KW-0479">Metal-binding</keyword>
<dbReference type="PROSITE" id="PS00028">
    <property type="entry name" value="ZINC_FINGER_C2H2_1"/>
    <property type="match status" value="1"/>
</dbReference>
<dbReference type="Gene3D" id="3.30.40.10">
    <property type="entry name" value="Zinc/RING finger domain, C3HC4 (zinc finger)"/>
    <property type="match status" value="1"/>
</dbReference>
<dbReference type="GO" id="GO:0005769">
    <property type="term" value="C:early endosome"/>
    <property type="evidence" value="ECO:0007669"/>
    <property type="project" value="TreeGrafter"/>
</dbReference>
<feature type="coiled-coil region" evidence="5">
    <location>
        <begin position="309"/>
        <end position="618"/>
    </location>
</feature>
<evidence type="ECO:0000313" key="9">
    <source>
        <dbReference type="EMBL" id="CAF0721709.1"/>
    </source>
</evidence>
<evidence type="ECO:0000313" key="10">
    <source>
        <dbReference type="Proteomes" id="UP000663852"/>
    </source>
</evidence>
<dbReference type="SUPFAM" id="SSF57903">
    <property type="entry name" value="FYVE/PHD zinc finger"/>
    <property type="match status" value="1"/>
</dbReference>
<dbReference type="PANTHER" id="PTHR23164">
    <property type="entry name" value="EARLY ENDOSOME ANTIGEN 1"/>
    <property type="match status" value="1"/>
</dbReference>
<sequence>MSGIFNRLKSRKTGSPASANNSHNIAHESEPAVQACTFDEEGFLCPICHQKFNDHTQLAQHYTDTHAQEPVVEKPTTNGHEMITKRDEIEGDDVIPDVILWKQQCIASEESRMLISNELIQQKQRSDDLEEELQILKKHLKSAQNKVVEQSEEIASLKATKDVYDSQLAMFTNELLNTKDELKAKQNQIATLCNDLIPRYIVFSFIIDNSLLLAAQSISFLVFFQISLPSSLSTTDDVNVLKRELVTVQQCMNEMALEKEQQIERLRTILIENDKSVQRFEQVETCLNQNLSIYDELVKANTILIEKDINQMKRSVQSIREQKTKLQRTTKHMQNDLSQQTQINIKLTNDLQAEQRQAASYQRQIETLNNEIQILEKNLNDLQEEKKQFIQTQMNGDEDQERQNLVRQITQQKDQYEQQTKDLRVQIKQISNQRHQVQDELDQISQQLALINNEKTQLQNERIRDKNEIDSLRKQMMDNNSDKIQQIDELKKQLSTLSERTAHTENSLQKANEFNAGQKQDIERLKAELVDQVNRFEQEKRGLQQAFDQQVRTTISQLRDQLDQKTAYIQRLSNRIRRCLDFAHRTQEYFGTKISTNQTNLLEAIEQAKQESRSVRAQTLEQIREEFTHYLTVYHTLFTESQTQIEKDKLKLIEQQQQFEKQVSQLKYEHEKSMEVHHDKKQKLEIQLGELNRQVLQVSESLSEATRTVDIQREKYEKQIKTLERELESRTKRHEMQLSALTENLATVRTELRATNEKVAILEQIKAEKADTDARLAVSQEERRVLLERSLASESKYEKLLFENGQLTKKNIDLDAALQEIAREFQVVQIQNNKFNQRRWLNDDDVHSCMKCNQTFSVTQRKHHCRSCGNIFCDSCSSKTAIVAASSKKPQRVCDQCYKDLTS</sequence>
<feature type="domain" description="FYVE-type" evidence="8">
    <location>
        <begin position="843"/>
        <end position="902"/>
    </location>
</feature>
<evidence type="ECO:0000259" key="7">
    <source>
        <dbReference type="PROSITE" id="PS50157"/>
    </source>
</evidence>
<dbReference type="GO" id="GO:0006897">
    <property type="term" value="P:endocytosis"/>
    <property type="evidence" value="ECO:0007669"/>
    <property type="project" value="TreeGrafter"/>
</dbReference>
<dbReference type="CDD" id="cd15730">
    <property type="entry name" value="FYVE_EEA1"/>
    <property type="match status" value="1"/>
</dbReference>
<feature type="region of interest" description="Disordered" evidence="6">
    <location>
        <begin position="1"/>
        <end position="26"/>
    </location>
</feature>
<dbReference type="InterPro" id="IPR000306">
    <property type="entry name" value="Znf_FYVE"/>
</dbReference>
<dbReference type="OrthoDB" id="10018316at2759"/>
<protein>
    <recommendedName>
        <fullName evidence="11">Early endosome antigen 1</fullName>
    </recommendedName>
</protein>
<dbReference type="Pfam" id="PF01363">
    <property type="entry name" value="FYVE"/>
    <property type="match status" value="1"/>
</dbReference>
<dbReference type="PROSITE" id="PS50157">
    <property type="entry name" value="ZINC_FINGER_C2H2_2"/>
    <property type="match status" value="1"/>
</dbReference>
<organism evidence="9 10">
    <name type="scientific">Adineta ricciae</name>
    <name type="common">Rotifer</name>
    <dbReference type="NCBI Taxonomy" id="249248"/>
    <lineage>
        <taxon>Eukaryota</taxon>
        <taxon>Metazoa</taxon>
        <taxon>Spiralia</taxon>
        <taxon>Gnathifera</taxon>
        <taxon>Rotifera</taxon>
        <taxon>Eurotatoria</taxon>
        <taxon>Bdelloidea</taxon>
        <taxon>Adinetida</taxon>
        <taxon>Adinetidae</taxon>
        <taxon>Adineta</taxon>
    </lineage>
</organism>